<feature type="compositionally biased region" description="Low complexity" evidence="1">
    <location>
        <begin position="839"/>
        <end position="857"/>
    </location>
</feature>
<feature type="compositionally biased region" description="Polar residues" evidence="1">
    <location>
        <begin position="175"/>
        <end position="187"/>
    </location>
</feature>
<evidence type="ECO:0000259" key="2">
    <source>
        <dbReference type="SMART" id="SM01319"/>
    </source>
</evidence>
<evidence type="ECO:0000313" key="3">
    <source>
        <dbReference type="EMBL" id="KAJ8395645.1"/>
    </source>
</evidence>
<feature type="compositionally biased region" description="Basic and acidic residues" evidence="1">
    <location>
        <begin position="498"/>
        <end position="508"/>
    </location>
</feature>
<organism evidence="3 4">
    <name type="scientific">Aldrovandia affinis</name>
    <dbReference type="NCBI Taxonomy" id="143900"/>
    <lineage>
        <taxon>Eukaryota</taxon>
        <taxon>Metazoa</taxon>
        <taxon>Chordata</taxon>
        <taxon>Craniata</taxon>
        <taxon>Vertebrata</taxon>
        <taxon>Euteleostomi</taxon>
        <taxon>Actinopterygii</taxon>
        <taxon>Neopterygii</taxon>
        <taxon>Teleostei</taxon>
        <taxon>Notacanthiformes</taxon>
        <taxon>Halosauridae</taxon>
        <taxon>Aldrovandia</taxon>
    </lineage>
</organism>
<feature type="compositionally biased region" description="Pro residues" evidence="1">
    <location>
        <begin position="123"/>
        <end position="148"/>
    </location>
</feature>
<feature type="compositionally biased region" description="Basic and acidic residues" evidence="1">
    <location>
        <begin position="158"/>
        <end position="174"/>
    </location>
</feature>
<feature type="compositionally biased region" description="Basic and acidic residues" evidence="1">
    <location>
        <begin position="755"/>
        <end position="769"/>
    </location>
</feature>
<dbReference type="PANTHER" id="PTHR22042">
    <property type="entry name" value="TANKYRASE 1 BINDING PROTEIN"/>
    <property type="match status" value="1"/>
</dbReference>
<sequence>MEFECLCCEPPAQGTRKNENKANGRPTRDCTVSKQIILHCVGVYEEMEAQVKVGEVVGRVHLGPLADSSNLSPVPPLQGPEGPLILAPEATKPLAMPKPRLTAKPFSVQRSNTIRPISAPKPFSKPLPKPTPSSYTPNPPCTPKPDPASTPETDLVEQEGRGLGEGGREGERNPEITSSTPTPQASVQGFEPLNPGSTQRRSVRRPLSTDLTSRFESVGPQVTPRPAGVASNRIAPTQAREAEKGVQAAPSECKTSLAKMEGVRQKEKEEEEKDREEEKSRGSIKSRISLLLDSTSSGSVGSSAPSPGAEPHSSTQLIADKEVLVGVKQRIKELTTETLPVHTPSPRTAFKPRPLSHDLTKCFAVGQPGEPSDSLPSIPGGLERDETRGWPENINKAHRKEIPSNSGEGPDLDVHIGNKVQRGDAKDMKSSSPREQEGGVSSPGQAPSPGWAGHIPEKDMLNAKKEIERLEQMEETMEEERVPIPAPQGEVGPGGGGRDGDVRVDDFSVKPGRWGGHWRVSNRNPPSQEPPTPSEEQNRAGGMEGVGKAEEGVTGREGEVERERGGEKEGMTGREDTTQAPGDWPTAEGQQDSDHTPASDSSSTQKESLLLPGLEEEPDETPPLVPPSPLEQMGEPPQETEGSTQTEVEGEETLVREAEAGGEAGDSPSPSLAPATQSADDVLNSLPREPSTPSDPETGDTHDSTPCEPLPFPEVSTPLLDSTAQLSKAELSRRRRQTRRSLPSRSVHRSITLELQEHTDQPDDWRFRDSTAMVECEEGGDSDSEQPRGAVPCPPQPQRVPIFPGMDPSALKAVLRKRGGDSDRQTESSTPSPSHLLRRASQLSSPAPSPSQLSRSPKSPRMLPPAAGTENREESAPPWLQELKSKKRFSQCGTDT</sequence>
<comment type="caution">
    <text evidence="3">The sequence shown here is derived from an EMBL/GenBank/DDBJ whole genome shotgun (WGS) entry which is preliminary data.</text>
</comment>
<feature type="compositionally biased region" description="Low complexity" evidence="1">
    <location>
        <begin position="289"/>
        <end position="314"/>
    </location>
</feature>
<feature type="compositionally biased region" description="Basic and acidic residues" evidence="1">
    <location>
        <begin position="455"/>
        <end position="472"/>
    </location>
</feature>
<dbReference type="AlphaFoldDB" id="A0AAD7S468"/>
<proteinExistence type="predicted"/>
<feature type="region of interest" description="Disordered" evidence="1">
    <location>
        <begin position="362"/>
        <end position="896"/>
    </location>
</feature>
<feature type="compositionally biased region" description="Basic and acidic residues" evidence="1">
    <location>
        <begin position="412"/>
        <end position="437"/>
    </location>
</feature>
<feature type="compositionally biased region" description="Basic and acidic residues" evidence="1">
    <location>
        <begin position="547"/>
        <end position="577"/>
    </location>
</feature>
<name>A0AAD7S468_9TELE</name>
<feature type="domain" description="Tankyrase 1-binding protein C-terminal" evidence="2">
    <location>
        <begin position="707"/>
        <end position="887"/>
    </location>
</feature>
<feature type="compositionally biased region" description="Acidic residues" evidence="1">
    <location>
        <begin position="775"/>
        <end position="784"/>
    </location>
</feature>
<feature type="compositionally biased region" description="Polar residues" evidence="1">
    <location>
        <begin position="668"/>
        <end position="679"/>
    </location>
</feature>
<dbReference type="InterPro" id="IPR032764">
    <property type="entry name" value="Tankyrase-bd_C"/>
</dbReference>
<dbReference type="Proteomes" id="UP001221898">
    <property type="component" value="Unassembled WGS sequence"/>
</dbReference>
<reference evidence="3" key="1">
    <citation type="journal article" date="2023" name="Science">
        <title>Genome structures resolve the early diversification of teleost fishes.</title>
        <authorList>
            <person name="Parey E."/>
            <person name="Louis A."/>
            <person name="Montfort J."/>
            <person name="Bouchez O."/>
            <person name="Roques C."/>
            <person name="Iampietro C."/>
            <person name="Lluch J."/>
            <person name="Castinel A."/>
            <person name="Donnadieu C."/>
            <person name="Desvignes T."/>
            <person name="Floi Bucao C."/>
            <person name="Jouanno E."/>
            <person name="Wen M."/>
            <person name="Mejri S."/>
            <person name="Dirks R."/>
            <person name="Jansen H."/>
            <person name="Henkel C."/>
            <person name="Chen W.J."/>
            <person name="Zahm M."/>
            <person name="Cabau C."/>
            <person name="Klopp C."/>
            <person name="Thompson A.W."/>
            <person name="Robinson-Rechavi M."/>
            <person name="Braasch I."/>
            <person name="Lecointre G."/>
            <person name="Bobe J."/>
            <person name="Postlethwait J.H."/>
            <person name="Berthelot C."/>
            <person name="Roest Crollius H."/>
            <person name="Guiguen Y."/>
        </authorList>
    </citation>
    <scope>NUCLEOTIDE SEQUENCE</scope>
    <source>
        <strain evidence="3">NC1722</strain>
    </source>
</reference>
<dbReference type="Pfam" id="PF15327">
    <property type="entry name" value="Tankyrase_bdg_C"/>
    <property type="match status" value="1"/>
</dbReference>
<evidence type="ECO:0000313" key="4">
    <source>
        <dbReference type="Proteomes" id="UP001221898"/>
    </source>
</evidence>
<protein>
    <recommendedName>
        <fullName evidence="2">Tankyrase 1-binding protein C-terminal domain-containing protein</fullName>
    </recommendedName>
</protein>
<dbReference type="SMART" id="SM01319">
    <property type="entry name" value="Tankyrase_bdg_C"/>
    <property type="match status" value="1"/>
</dbReference>
<keyword evidence="4" id="KW-1185">Reference proteome</keyword>
<evidence type="ECO:0000256" key="1">
    <source>
        <dbReference type="SAM" id="MobiDB-lite"/>
    </source>
</evidence>
<dbReference type="InterPro" id="IPR040006">
    <property type="entry name" value="TNKS1BP1-like"/>
</dbReference>
<feature type="region of interest" description="Disordered" evidence="1">
    <location>
        <begin position="96"/>
        <end position="321"/>
    </location>
</feature>
<dbReference type="EMBL" id="JAINUG010000115">
    <property type="protein sequence ID" value="KAJ8395645.1"/>
    <property type="molecule type" value="Genomic_DNA"/>
</dbReference>
<gene>
    <name evidence="3" type="ORF">AAFF_G00031260</name>
</gene>
<accession>A0AAD7S468</accession>
<dbReference type="PANTHER" id="PTHR22042:SF3">
    <property type="entry name" value="RIKEN CDNA 2900026A02 GENE"/>
    <property type="match status" value="1"/>
</dbReference>